<gene>
    <name evidence="1" type="primary">Acey_s0687.g1539</name>
    <name evidence="1" type="ORF">Y032_0687g1539</name>
</gene>
<accession>A0A016WIS5</accession>
<dbReference type="Proteomes" id="UP000024635">
    <property type="component" value="Unassembled WGS sequence"/>
</dbReference>
<organism evidence="1 2">
    <name type="scientific">Ancylostoma ceylanicum</name>
    <dbReference type="NCBI Taxonomy" id="53326"/>
    <lineage>
        <taxon>Eukaryota</taxon>
        <taxon>Metazoa</taxon>
        <taxon>Ecdysozoa</taxon>
        <taxon>Nematoda</taxon>
        <taxon>Chromadorea</taxon>
        <taxon>Rhabditida</taxon>
        <taxon>Rhabditina</taxon>
        <taxon>Rhabditomorpha</taxon>
        <taxon>Strongyloidea</taxon>
        <taxon>Ancylostomatidae</taxon>
        <taxon>Ancylostomatinae</taxon>
        <taxon>Ancylostoma</taxon>
    </lineage>
</organism>
<dbReference type="OrthoDB" id="5850275at2759"/>
<comment type="caution">
    <text evidence="1">The sequence shown here is derived from an EMBL/GenBank/DDBJ whole genome shotgun (WGS) entry which is preliminary data.</text>
</comment>
<protein>
    <submittedName>
        <fullName evidence="1">Uncharacterized protein</fullName>
    </submittedName>
</protein>
<reference evidence="2" key="1">
    <citation type="journal article" date="2015" name="Nat. Genet.">
        <title>The genome and transcriptome of the zoonotic hookworm Ancylostoma ceylanicum identify infection-specific gene families.</title>
        <authorList>
            <person name="Schwarz E.M."/>
            <person name="Hu Y."/>
            <person name="Antoshechkin I."/>
            <person name="Miller M.M."/>
            <person name="Sternberg P.W."/>
            <person name="Aroian R.V."/>
        </authorList>
    </citation>
    <scope>NUCLEOTIDE SEQUENCE</scope>
    <source>
        <strain evidence="2">HY135</strain>
    </source>
</reference>
<proteinExistence type="predicted"/>
<sequence length="113" mass="12601">MGLAPGATETHQAHAVVAVTSRQSQPRMQSPNALLVSMFAVLVLATLIPCNAEAQEFRPILMNRRDLLPYGEIVSELKGKTMGGRMRFGKRSMNPYQFIPIEALEAYERQQQV</sequence>
<keyword evidence="2" id="KW-1185">Reference proteome</keyword>
<evidence type="ECO:0000313" key="1">
    <source>
        <dbReference type="EMBL" id="EYC38923.1"/>
    </source>
</evidence>
<evidence type="ECO:0000313" key="2">
    <source>
        <dbReference type="Proteomes" id="UP000024635"/>
    </source>
</evidence>
<name>A0A016WIS5_9BILA</name>
<dbReference type="EMBL" id="JARK01000287">
    <property type="protein sequence ID" value="EYC38923.1"/>
    <property type="molecule type" value="Genomic_DNA"/>
</dbReference>
<dbReference type="AlphaFoldDB" id="A0A016WIS5"/>